<accession>A0A0M6WTE5</accession>
<evidence type="ECO:0000256" key="3">
    <source>
        <dbReference type="ARBA" id="ARBA00023125"/>
    </source>
</evidence>
<reference evidence="9" key="2">
    <citation type="submission" date="2015-05" db="EMBL/GenBank/DDBJ databases">
        <authorList>
            <person name="Wang D.B."/>
            <person name="Wang M."/>
        </authorList>
    </citation>
    <scope>NUCLEOTIDE SEQUENCE [LARGE SCALE GENOMIC DNA]</scope>
    <source>
        <strain evidence="9">M72</strain>
    </source>
</reference>
<dbReference type="Pfam" id="PF22381">
    <property type="entry name" value="Staph_reg_Sar_Rot"/>
    <property type="match status" value="1"/>
</dbReference>
<name>A0A0M6WTE5_9FIRM</name>
<dbReference type="Proteomes" id="UP000095495">
    <property type="component" value="Unassembled WGS sequence"/>
</dbReference>
<feature type="domain" description="HTH marR-type" evidence="8">
    <location>
        <begin position="4"/>
        <end position="139"/>
    </location>
</feature>
<gene>
    <name evidence="10" type="primary">sarZ</name>
    <name evidence="10" type="ORF">ERS852420_01730</name>
    <name evidence="11" type="ORF">GMD30_12725</name>
    <name evidence="9" type="ORF">M72_10681</name>
</gene>
<dbReference type="GO" id="GO:0003677">
    <property type="term" value="F:DNA binding"/>
    <property type="evidence" value="ECO:0007669"/>
    <property type="project" value="UniProtKB-KW"/>
</dbReference>
<evidence type="ECO:0000259" key="8">
    <source>
        <dbReference type="PROSITE" id="PS50995"/>
    </source>
</evidence>
<comment type="subcellular location">
    <subcellularLocation>
        <location evidence="1">Cytoplasm</location>
    </subcellularLocation>
</comment>
<dbReference type="InterPro" id="IPR000835">
    <property type="entry name" value="HTH_MarR-typ"/>
</dbReference>
<reference evidence="11 14" key="3">
    <citation type="journal article" date="2019" name="Nat. Med.">
        <title>A library of human gut bacterial isolates paired with longitudinal multiomics data enables mechanistic microbiome research.</title>
        <authorList>
            <person name="Poyet M."/>
            <person name="Groussin M."/>
            <person name="Gibbons S.M."/>
            <person name="Avila-Pacheco J."/>
            <person name="Jiang X."/>
            <person name="Kearney S.M."/>
            <person name="Perrotta A.R."/>
            <person name="Berdy B."/>
            <person name="Zhao S."/>
            <person name="Lieberman T.D."/>
            <person name="Swanson P.K."/>
            <person name="Smith M."/>
            <person name="Roesemann S."/>
            <person name="Alexander J.E."/>
            <person name="Rich S.A."/>
            <person name="Livny J."/>
            <person name="Vlamakis H."/>
            <person name="Clish C."/>
            <person name="Bullock K."/>
            <person name="Deik A."/>
            <person name="Scott J."/>
            <person name="Pierce K.A."/>
            <person name="Xavier R.J."/>
            <person name="Alm E.J."/>
        </authorList>
    </citation>
    <scope>NUCLEOTIDE SEQUENCE [LARGE SCALE GENOMIC DNA]</scope>
    <source>
        <strain evidence="11 14">BIOML-A1</strain>
    </source>
</reference>
<dbReference type="Proteomes" id="UP000049979">
    <property type="component" value="Unassembled WGS sequence"/>
</dbReference>
<dbReference type="InterPro" id="IPR036388">
    <property type="entry name" value="WH-like_DNA-bd_sf"/>
</dbReference>
<dbReference type="PANTHER" id="PTHR42756">
    <property type="entry name" value="TRANSCRIPTIONAL REGULATOR, MARR"/>
    <property type="match status" value="1"/>
</dbReference>
<dbReference type="EMBL" id="CYXV01000006">
    <property type="protein sequence ID" value="CUM94954.1"/>
    <property type="molecule type" value="Genomic_DNA"/>
</dbReference>
<evidence type="ECO:0000313" key="13">
    <source>
        <dbReference type="Proteomes" id="UP000095495"/>
    </source>
</evidence>
<dbReference type="GeneID" id="99746426"/>
<dbReference type="STRING" id="301302.ERS852420_01730"/>
<dbReference type="Gene3D" id="1.10.10.10">
    <property type="entry name" value="Winged helix-like DNA-binding domain superfamily/Winged helix DNA-binding domain"/>
    <property type="match status" value="1"/>
</dbReference>
<evidence type="ECO:0000313" key="11">
    <source>
        <dbReference type="EMBL" id="MTR82530.1"/>
    </source>
</evidence>
<dbReference type="OrthoDB" id="5461037at2"/>
<keyword evidence="3" id="KW-0238">DNA-binding</keyword>
<sequence length="164" mass="19196">MTLEETLNDLLVKLFKDILEIEAKSLITEEFKDISYNDMHIIEAVGIDEPRNMKTVAKLMSVTTGTLTKAMDALCEKGYVVRERSTRDKRVIKLRLTDKGKAAYYHHEQFHRQMIKNVADEMNDSEKEILVFALAKLVDYFKLTYYDTDEESEFVDWSKISRDK</sequence>
<protein>
    <recommendedName>
        <fullName evidence="6">HTH-type transcriptional regulator SarZ</fullName>
    </recommendedName>
    <alternativeName>
        <fullName evidence="7">Staphylococcal accessory regulator Z</fullName>
    </alternativeName>
</protein>
<dbReference type="EMBL" id="WNAL01000028">
    <property type="protein sequence ID" value="MTR82530.1"/>
    <property type="molecule type" value="Genomic_DNA"/>
</dbReference>
<keyword evidence="12" id="KW-1185">Reference proteome</keyword>
<dbReference type="RefSeq" id="WP_022046891.1">
    <property type="nucleotide sequence ID" value="NZ_CP173697.1"/>
</dbReference>
<dbReference type="PROSITE" id="PS50995">
    <property type="entry name" value="HTH_MARR_2"/>
    <property type="match status" value="1"/>
</dbReference>
<dbReference type="PANTHER" id="PTHR42756:SF1">
    <property type="entry name" value="TRANSCRIPTIONAL REPRESSOR OF EMRAB OPERON"/>
    <property type="match status" value="1"/>
</dbReference>
<keyword evidence="4" id="KW-0804">Transcription</keyword>
<evidence type="ECO:0000256" key="1">
    <source>
        <dbReference type="ARBA" id="ARBA00004496"/>
    </source>
</evidence>
<dbReference type="Proteomes" id="UP000446657">
    <property type="component" value="Unassembled WGS sequence"/>
</dbReference>
<evidence type="ECO:0000256" key="5">
    <source>
        <dbReference type="ARBA" id="ARBA00046337"/>
    </source>
</evidence>
<evidence type="ECO:0000256" key="2">
    <source>
        <dbReference type="ARBA" id="ARBA00023015"/>
    </source>
</evidence>
<dbReference type="SUPFAM" id="SSF46785">
    <property type="entry name" value="Winged helix' DNA-binding domain"/>
    <property type="match status" value="1"/>
</dbReference>
<dbReference type="SMART" id="SM00347">
    <property type="entry name" value="HTH_MARR"/>
    <property type="match status" value="1"/>
</dbReference>
<evidence type="ECO:0000256" key="4">
    <source>
        <dbReference type="ARBA" id="ARBA00023163"/>
    </source>
</evidence>
<dbReference type="InterPro" id="IPR036390">
    <property type="entry name" value="WH_DNA-bd_sf"/>
</dbReference>
<dbReference type="EMBL" id="CVRR01000037">
    <property type="protein sequence ID" value="CRL40845.1"/>
    <property type="molecule type" value="Genomic_DNA"/>
</dbReference>
<organism evidence="9 12">
    <name type="scientific">Roseburia faecis</name>
    <dbReference type="NCBI Taxonomy" id="301302"/>
    <lineage>
        <taxon>Bacteria</taxon>
        <taxon>Bacillati</taxon>
        <taxon>Bacillota</taxon>
        <taxon>Clostridia</taxon>
        <taxon>Lachnospirales</taxon>
        <taxon>Lachnospiraceae</taxon>
        <taxon>Roseburia</taxon>
    </lineage>
</organism>
<comment type="similarity">
    <text evidence="5">Belongs to the SarZ family.</text>
</comment>
<dbReference type="GO" id="GO:0005737">
    <property type="term" value="C:cytoplasm"/>
    <property type="evidence" value="ECO:0007669"/>
    <property type="project" value="UniProtKB-SubCell"/>
</dbReference>
<dbReference type="GO" id="GO:0003700">
    <property type="term" value="F:DNA-binding transcription factor activity"/>
    <property type="evidence" value="ECO:0007669"/>
    <property type="project" value="InterPro"/>
</dbReference>
<evidence type="ECO:0000313" key="14">
    <source>
        <dbReference type="Proteomes" id="UP000446657"/>
    </source>
</evidence>
<dbReference type="PRINTS" id="PR00598">
    <property type="entry name" value="HTHMARR"/>
</dbReference>
<keyword evidence="2" id="KW-0805">Transcription regulation</keyword>
<evidence type="ECO:0000313" key="9">
    <source>
        <dbReference type="EMBL" id="CRL40845.1"/>
    </source>
</evidence>
<evidence type="ECO:0000256" key="6">
    <source>
        <dbReference type="ARBA" id="ARBA00047188"/>
    </source>
</evidence>
<dbReference type="InterPro" id="IPR055166">
    <property type="entry name" value="Transc_reg_Sar_Rot_HTH"/>
</dbReference>
<reference evidence="12" key="1">
    <citation type="submission" date="2015-05" db="EMBL/GenBank/DDBJ databases">
        <authorList>
            <consortium name="Pathogen Informatics"/>
        </authorList>
    </citation>
    <scope>NUCLEOTIDE SEQUENCE [LARGE SCALE GENOMIC DNA]</scope>
    <source>
        <strain evidence="10 13">2789STDY5608863</strain>
        <strain evidence="12">M72</strain>
    </source>
</reference>
<dbReference type="AlphaFoldDB" id="A0A0M6WTE5"/>
<evidence type="ECO:0000256" key="7">
    <source>
        <dbReference type="ARBA" id="ARBA00047207"/>
    </source>
</evidence>
<proteinExistence type="inferred from homology"/>
<evidence type="ECO:0000313" key="12">
    <source>
        <dbReference type="Proteomes" id="UP000049979"/>
    </source>
</evidence>
<evidence type="ECO:0000313" key="10">
    <source>
        <dbReference type="EMBL" id="CUM94954.1"/>
    </source>
</evidence>